<evidence type="ECO:0000256" key="1">
    <source>
        <dbReference type="SAM" id="MobiDB-lite"/>
    </source>
</evidence>
<feature type="compositionally biased region" description="Polar residues" evidence="1">
    <location>
        <begin position="23"/>
        <end position="36"/>
    </location>
</feature>
<feature type="region of interest" description="Disordered" evidence="1">
    <location>
        <begin position="68"/>
        <end position="94"/>
    </location>
</feature>
<feature type="compositionally biased region" description="Basic and acidic residues" evidence="1">
    <location>
        <begin position="583"/>
        <end position="593"/>
    </location>
</feature>
<gene>
    <name evidence="2" type="ordered locus">B488_09620</name>
</gene>
<dbReference type="RefSeq" id="WP_015273379.1">
    <property type="nucleotide sequence ID" value="NC_019907.1"/>
</dbReference>
<evidence type="ECO:0000313" key="3">
    <source>
        <dbReference type="Proteomes" id="UP000010799"/>
    </source>
</evidence>
<dbReference type="eggNOG" id="COG3266">
    <property type="taxonomic scope" value="Bacteria"/>
</dbReference>
<sequence>MEGKKFVFDKKNKSILEKRPTYSNRLNRKSNFQNPFNKRDDHPSNNKDLVYNLEQELLKTFDSYKPSQGTKPFINDKKPVNKGEGGFLNKPLPSQRPLSAFDALISSRARKAGKKEQKVNSANSHYNNINSETAQNKETDLSSPALRLPLANFRSQNERPGEPRSIESNIHQKQNNPSDRNHRVNFSNSLKESKSADYLPDSGKGVPFSSEMPHRHSTKNGSFSKDMHDKPFVKSSRFSEDYESYPQSDPIREAISEYNLKNKMLPLDTAVKSDSFEIDLDGIERELSALGNIQELDPLQRQEVSSSLHDDLHVQDHDLGQNSHFKNSDFLREDNLGFDPVQIVDSEEYLEMLDDLSVPSMPIETDQPFSRTSEYGLDLDTEMASFISENKKASSSRSHHETASKAFLGNINNDFKNTLDRDFQNFFPDSAQNFAALEDSFVHPSSMQASREITSKSRKLWIGAGGVLIIVIGYGAYSLLDLGYFSGAQNGEPRVIAAAKDLIKVIPAIPGGKAVPNQDKAVYDHVSGNEVSTPNQKKLVNSQEEPIDFSKNAPRNDGFVSNKDDSAVIPEFSTSKVRTVSIKPKEAMPEGKQDSNSSPPPSENIQESQKDLDISSEDFKKGDENEIPVPSLRPIEDSVVLMSKKENSVNSKHSVFQDFQTKVPPVQKSVVSKNGNEFSKYGMQIASLPTEAEARRSWEDSLKRYNSILSGLKVEFRETVIAGKGKFYRVHVLTETKEQASGLCQRYRSLGGSCLVSR</sequence>
<dbReference type="PATRIC" id="fig|1215343.11.peg.990"/>
<feature type="region of interest" description="Disordered" evidence="1">
    <location>
        <begin position="23"/>
        <end position="45"/>
    </location>
</feature>
<feature type="compositionally biased region" description="Basic and acidic residues" evidence="1">
    <location>
        <begin position="156"/>
        <end position="165"/>
    </location>
</feature>
<dbReference type="KEGG" id="lcc:B488_09620"/>
<keyword evidence="3" id="KW-1185">Reference proteome</keyword>
<dbReference type="STRING" id="1215343.B488_09620"/>
<proteinExistence type="predicted"/>
<dbReference type="EMBL" id="CP003789">
    <property type="protein sequence ID" value="AGA64954.1"/>
    <property type="molecule type" value="Genomic_DNA"/>
</dbReference>
<organism evidence="2 3">
    <name type="scientific">Liberibacter crescens (strain BT-1)</name>
    <dbReference type="NCBI Taxonomy" id="1215343"/>
    <lineage>
        <taxon>Bacteria</taxon>
        <taxon>Pseudomonadati</taxon>
        <taxon>Pseudomonadota</taxon>
        <taxon>Alphaproteobacteria</taxon>
        <taxon>Hyphomicrobiales</taxon>
        <taxon>Rhizobiaceae</taxon>
        <taxon>Liberibacter</taxon>
    </lineage>
</organism>
<protein>
    <submittedName>
        <fullName evidence="2">Uncharacterized protein</fullName>
    </submittedName>
</protein>
<feature type="region of interest" description="Disordered" evidence="1">
    <location>
        <begin position="579"/>
        <end position="611"/>
    </location>
</feature>
<dbReference type="HOGENOM" id="CLU_367535_0_0_5"/>
<feature type="region of interest" description="Disordered" evidence="1">
    <location>
        <begin position="527"/>
        <end position="565"/>
    </location>
</feature>
<feature type="compositionally biased region" description="Polar residues" evidence="1">
    <location>
        <begin position="166"/>
        <end position="190"/>
    </location>
</feature>
<feature type="compositionally biased region" description="Polar residues" evidence="1">
    <location>
        <begin position="119"/>
        <end position="134"/>
    </location>
</feature>
<dbReference type="AlphaFoldDB" id="L0ETT6"/>
<reference evidence="2 3" key="1">
    <citation type="journal article" date="2012" name="Stand. Genomic Sci.">
        <title>Complete genome sequence of Liberibacter crescens BT-1.</title>
        <authorList>
            <person name="Leonard M.T."/>
            <person name="Fagen J.R."/>
            <person name="Davis-Richardson A.G."/>
            <person name="Davis M.J."/>
            <person name="Triplett E.W."/>
        </authorList>
    </citation>
    <scope>NUCLEOTIDE SEQUENCE [LARGE SCALE GENOMIC DNA]</scope>
    <source>
        <strain evidence="2 3">BT-1</strain>
    </source>
</reference>
<feature type="region of interest" description="Disordered" evidence="1">
    <location>
        <begin position="109"/>
        <end position="230"/>
    </location>
</feature>
<feature type="compositionally biased region" description="Polar residues" evidence="1">
    <location>
        <begin position="529"/>
        <end position="544"/>
    </location>
</feature>
<dbReference type="Proteomes" id="UP000010799">
    <property type="component" value="Chromosome"/>
</dbReference>
<accession>L0ETT6</accession>
<name>L0ETT6_LIBCB</name>
<evidence type="ECO:0000313" key="2">
    <source>
        <dbReference type="EMBL" id="AGA64954.1"/>
    </source>
</evidence>